<reference evidence="1 2" key="1">
    <citation type="journal article" date="2012" name="J. Bacteriol.">
        <title>Genome sequence of Thalassospira xiamenensis type strain M-5.</title>
        <authorList>
            <person name="Lai Q."/>
            <person name="Shao Z."/>
        </authorList>
    </citation>
    <scope>NUCLEOTIDE SEQUENCE [LARGE SCALE GENOMIC DNA]</scope>
    <source>
        <strain evidence="1 2">M-5</strain>
    </source>
</reference>
<gene>
    <name evidence="1" type="ORF">TH3_22013</name>
</gene>
<dbReference type="GeneID" id="31930034"/>
<accession>A0AB72UK07</accession>
<protein>
    <submittedName>
        <fullName evidence="1">Uncharacterized protein</fullName>
    </submittedName>
</protein>
<dbReference type="AlphaFoldDB" id="A0AB72UK07"/>
<evidence type="ECO:0000313" key="2">
    <source>
        <dbReference type="Proteomes" id="UP000007127"/>
    </source>
</evidence>
<dbReference type="Proteomes" id="UP000007127">
    <property type="component" value="Plasmid"/>
</dbReference>
<proteinExistence type="predicted"/>
<dbReference type="EMBL" id="CP004389">
    <property type="protein sequence ID" value="AJD54475.1"/>
    <property type="molecule type" value="Genomic_DNA"/>
</dbReference>
<name>A0AB72UK07_9PROT</name>
<sequence>MSNTDYPIVDDMIPFVSRMRCKFQNLMSDIGRRFEDHEARSFTDLDVNQACIQFIRFKDTLDVTLMGKGHRSLGDCTSPSDYLHLMLPGIVFQYGDSTASEAVDPEYVMGSPWRGHQFPKDPDEVIRKLNSAKKGDKDRAKYLRIGMLPLYVAQEGKNRVSLFRICKRDIEAEVCQANIESLPSICLDMSGTQHLITWKNEHGVTMFASIPYPTIALPIYRLLGAQIHSKRLPVPAKMVTDSRGASIYALTNAVGMP</sequence>
<dbReference type="RefSeq" id="WP_007091074.1">
    <property type="nucleotide sequence ID" value="NZ_CP004389.1"/>
</dbReference>
<evidence type="ECO:0000313" key="1">
    <source>
        <dbReference type="EMBL" id="AJD54475.1"/>
    </source>
</evidence>
<keyword evidence="1" id="KW-0614">Plasmid</keyword>
<geneLocation type="plasmid" evidence="2"/>
<organism evidence="1 2">
    <name type="scientific">Thalassospira xiamenensis M-5 = DSM 17429</name>
    <dbReference type="NCBI Taxonomy" id="1123366"/>
    <lineage>
        <taxon>Bacteria</taxon>
        <taxon>Pseudomonadati</taxon>
        <taxon>Pseudomonadota</taxon>
        <taxon>Alphaproteobacteria</taxon>
        <taxon>Rhodospirillales</taxon>
        <taxon>Thalassospiraceae</taxon>
        <taxon>Thalassospira</taxon>
    </lineage>
</organism>
<dbReference type="KEGG" id="txi:TH3_22013"/>